<proteinExistence type="predicted"/>
<protein>
    <submittedName>
        <fullName evidence="1">Uncharacterized protein</fullName>
    </submittedName>
</protein>
<accession>A0A502GZL4</accession>
<keyword evidence="2" id="KW-1185">Reference proteome</keyword>
<organism evidence="1 2">
    <name type="scientific">Hymenobacter nivis</name>
    <dbReference type="NCBI Taxonomy" id="1850093"/>
    <lineage>
        <taxon>Bacteria</taxon>
        <taxon>Pseudomonadati</taxon>
        <taxon>Bacteroidota</taxon>
        <taxon>Cytophagia</taxon>
        <taxon>Cytophagales</taxon>
        <taxon>Hymenobacteraceae</taxon>
        <taxon>Hymenobacter</taxon>
    </lineage>
</organism>
<sequence>MGAAVAKQAYYSLKSPDTLPGLVVIHLYPPTGCPSTGYRPLACAASAWPGAAPAPGATPRVAPAPCAPAVAALRWGYR</sequence>
<dbReference type="EMBL" id="RCYZ01000003">
    <property type="protein sequence ID" value="TPG66536.1"/>
    <property type="molecule type" value="Genomic_DNA"/>
</dbReference>
<gene>
    <name evidence="1" type="ORF">EAH73_09030</name>
</gene>
<dbReference type="AlphaFoldDB" id="A0A502GZL4"/>
<name>A0A502GZL4_9BACT</name>
<evidence type="ECO:0000313" key="1">
    <source>
        <dbReference type="EMBL" id="TPG66536.1"/>
    </source>
</evidence>
<dbReference type="Proteomes" id="UP000317646">
    <property type="component" value="Unassembled WGS sequence"/>
</dbReference>
<evidence type="ECO:0000313" key="2">
    <source>
        <dbReference type="Proteomes" id="UP000317646"/>
    </source>
</evidence>
<comment type="caution">
    <text evidence="1">The sequence shown here is derived from an EMBL/GenBank/DDBJ whole genome shotgun (WGS) entry which is preliminary data.</text>
</comment>
<reference evidence="1 2" key="1">
    <citation type="journal article" date="2019" name="Environ. Microbiol.">
        <title>Species interactions and distinct microbial communities in high Arctic permafrost affected cryosols are associated with the CH4 and CO2 gas fluxes.</title>
        <authorList>
            <person name="Altshuler I."/>
            <person name="Hamel J."/>
            <person name="Turney S."/>
            <person name="Magnuson E."/>
            <person name="Levesque R."/>
            <person name="Greer C."/>
            <person name="Whyte L.G."/>
        </authorList>
    </citation>
    <scope>NUCLEOTIDE SEQUENCE [LARGE SCALE GENOMIC DNA]</scope>
    <source>
        <strain evidence="1 2">S9.2P</strain>
    </source>
</reference>